<dbReference type="InterPro" id="IPR051468">
    <property type="entry name" value="Fungal_SecMetab_SDRs"/>
</dbReference>
<accession>A0A167HDE5</accession>
<dbReference type="EMBL" id="LVWD01000026">
    <property type="protein sequence ID" value="OAD41005.1"/>
    <property type="molecule type" value="Genomic_DNA"/>
</dbReference>
<dbReference type="STRING" id="1763535.LPB072_03545"/>
<evidence type="ECO:0000313" key="2">
    <source>
        <dbReference type="EMBL" id="OAD41005.1"/>
    </source>
</evidence>
<dbReference type="PANTHER" id="PTHR43544:SF12">
    <property type="entry name" value="NAD(P)-BINDING ROSSMANN-FOLD SUPERFAMILY PROTEIN"/>
    <property type="match status" value="1"/>
</dbReference>
<proteinExistence type="predicted"/>
<dbReference type="AlphaFoldDB" id="A0A167HDE5"/>
<dbReference type="InterPro" id="IPR036291">
    <property type="entry name" value="NAD(P)-bd_dom_sf"/>
</dbReference>
<sequence>MDPSQLPVVRQGVTLVLGAGGGLGASLAGALTARGEAVILLGRDTLPAFDYRDTASIERGAQHVANQLNQWGQPLVRVLVTTGFLHGLLPNGEMATPERSWQQLDATALSHSFLINAIGPAMVIKHVFPLLPRQGRCVAAFLSARVGSVGDNLLGGWYGYRASKAALNQLVHTAAIELNRHNRAAVCVALHPGTVDTHLSRPFAKTGLQVRTPDVAADEILAVVDGLSPAQSGGFWDHHGRPVPW</sequence>
<evidence type="ECO:0000313" key="1">
    <source>
        <dbReference type="EMBL" id="AOW12061.1"/>
    </source>
</evidence>
<dbReference type="GO" id="GO:0016491">
    <property type="term" value="F:oxidoreductase activity"/>
    <property type="evidence" value="ECO:0007669"/>
    <property type="project" value="TreeGrafter"/>
</dbReference>
<dbReference type="PRINTS" id="PR00081">
    <property type="entry name" value="GDHRDH"/>
</dbReference>
<dbReference type="EMBL" id="CP017476">
    <property type="protein sequence ID" value="AOW12061.1"/>
    <property type="molecule type" value="Genomic_DNA"/>
</dbReference>
<organism evidence="1 4">
    <name type="scientific">Hydrogenophaga crassostreae</name>
    <dbReference type="NCBI Taxonomy" id="1763535"/>
    <lineage>
        <taxon>Bacteria</taxon>
        <taxon>Pseudomonadati</taxon>
        <taxon>Pseudomonadota</taxon>
        <taxon>Betaproteobacteria</taxon>
        <taxon>Burkholderiales</taxon>
        <taxon>Comamonadaceae</taxon>
        <taxon>Hydrogenophaga</taxon>
    </lineage>
</organism>
<dbReference type="InterPro" id="IPR002347">
    <property type="entry name" value="SDR_fam"/>
</dbReference>
<reference evidence="2 3" key="1">
    <citation type="submission" date="2016-02" db="EMBL/GenBank/DDBJ databases">
        <title>Draft genome sequence of Hydrogenophaga sp. LPB0072.</title>
        <authorList>
            <person name="Shin S.-K."/>
            <person name="Yi H."/>
        </authorList>
    </citation>
    <scope>NUCLEOTIDE SEQUENCE [LARGE SCALE GENOMIC DNA]</scope>
    <source>
        <strain evidence="2 3">LPB0072</strain>
    </source>
</reference>
<reference evidence="1 4" key="2">
    <citation type="submission" date="2016-10" db="EMBL/GenBank/DDBJ databases">
        <title>Hydorgenophaga sp. LPB0072 isolated from gastropod.</title>
        <authorList>
            <person name="Kim E."/>
            <person name="Yi H."/>
        </authorList>
    </citation>
    <scope>NUCLEOTIDE SEQUENCE [LARGE SCALE GENOMIC DNA]</scope>
    <source>
        <strain evidence="1 4">LPB0072</strain>
    </source>
</reference>
<dbReference type="PANTHER" id="PTHR43544">
    <property type="entry name" value="SHORT-CHAIN DEHYDROGENASE/REDUCTASE"/>
    <property type="match status" value="1"/>
</dbReference>
<dbReference type="SUPFAM" id="SSF51735">
    <property type="entry name" value="NAD(P)-binding Rossmann-fold domains"/>
    <property type="match status" value="1"/>
</dbReference>
<name>A0A167HDE5_9BURK</name>
<dbReference type="Proteomes" id="UP000185657">
    <property type="component" value="Unassembled WGS sequence"/>
</dbReference>
<dbReference type="Proteomes" id="UP000185680">
    <property type="component" value="Chromosome"/>
</dbReference>
<dbReference type="RefSeq" id="WP_066091671.1">
    <property type="nucleotide sequence ID" value="NZ_CP017476.1"/>
</dbReference>
<dbReference type="OrthoDB" id="9785826at2"/>
<dbReference type="Gene3D" id="3.40.50.720">
    <property type="entry name" value="NAD(P)-binding Rossmann-like Domain"/>
    <property type="match status" value="1"/>
</dbReference>
<dbReference type="KEGG" id="hyl:LPB072_03545"/>
<dbReference type="Pfam" id="PF00106">
    <property type="entry name" value="adh_short"/>
    <property type="match status" value="1"/>
</dbReference>
<protein>
    <submittedName>
        <fullName evidence="1">C-factor</fullName>
    </submittedName>
</protein>
<keyword evidence="3" id="KW-1185">Reference proteome</keyword>
<evidence type="ECO:0000313" key="3">
    <source>
        <dbReference type="Proteomes" id="UP000185657"/>
    </source>
</evidence>
<gene>
    <name evidence="1" type="ORF">LPB072_03545</name>
    <name evidence="2" type="ORF">LPB72_13785</name>
</gene>
<dbReference type="GO" id="GO:0005737">
    <property type="term" value="C:cytoplasm"/>
    <property type="evidence" value="ECO:0007669"/>
    <property type="project" value="TreeGrafter"/>
</dbReference>
<evidence type="ECO:0000313" key="4">
    <source>
        <dbReference type="Proteomes" id="UP000185680"/>
    </source>
</evidence>